<protein>
    <submittedName>
        <fullName evidence="2">Uncharacterized protein</fullName>
    </submittedName>
</protein>
<dbReference type="EMBL" id="JBHSAY010000003">
    <property type="protein sequence ID" value="MFC4129612.1"/>
    <property type="molecule type" value="Genomic_DNA"/>
</dbReference>
<dbReference type="RefSeq" id="WP_253759712.1">
    <property type="nucleotide sequence ID" value="NZ_JAMZDZ010000001.1"/>
</dbReference>
<comment type="caution">
    <text evidence="2">The sequence shown here is derived from an EMBL/GenBank/DDBJ whole genome shotgun (WGS) entry which is preliminary data.</text>
</comment>
<accession>A0ABV8LH17</accession>
<evidence type="ECO:0000256" key="1">
    <source>
        <dbReference type="SAM" id="Phobius"/>
    </source>
</evidence>
<keyword evidence="1" id="KW-1133">Transmembrane helix</keyword>
<keyword evidence="3" id="KW-1185">Reference proteome</keyword>
<name>A0ABV8LH17_9ACTN</name>
<evidence type="ECO:0000313" key="2">
    <source>
        <dbReference type="EMBL" id="MFC4129612.1"/>
    </source>
</evidence>
<feature type="transmembrane region" description="Helical" evidence="1">
    <location>
        <begin position="7"/>
        <end position="30"/>
    </location>
</feature>
<proteinExistence type="predicted"/>
<dbReference type="Proteomes" id="UP001595816">
    <property type="component" value="Unassembled WGS sequence"/>
</dbReference>
<evidence type="ECO:0000313" key="3">
    <source>
        <dbReference type="Proteomes" id="UP001595816"/>
    </source>
</evidence>
<gene>
    <name evidence="2" type="ORF">ACFOZ4_03230</name>
</gene>
<sequence length="75" mass="7894">MEKRARLSLAVTAAVAVVCATGWLVLAWLVRGEPFGDAVNEAFGVLFGVLILLSVIGALRARSRANSGEDPEKPS</sequence>
<keyword evidence="1" id="KW-0812">Transmembrane</keyword>
<reference evidence="3" key="1">
    <citation type="journal article" date="2019" name="Int. J. Syst. Evol. Microbiol.">
        <title>The Global Catalogue of Microorganisms (GCM) 10K type strain sequencing project: providing services to taxonomists for standard genome sequencing and annotation.</title>
        <authorList>
            <consortium name="The Broad Institute Genomics Platform"/>
            <consortium name="The Broad Institute Genome Sequencing Center for Infectious Disease"/>
            <person name="Wu L."/>
            <person name="Ma J."/>
        </authorList>
    </citation>
    <scope>NUCLEOTIDE SEQUENCE [LARGE SCALE GENOMIC DNA]</scope>
    <source>
        <strain evidence="3">CGMCC 4.7289</strain>
    </source>
</reference>
<keyword evidence="1" id="KW-0472">Membrane</keyword>
<organism evidence="2 3">
    <name type="scientific">Hamadaea flava</name>
    <dbReference type="NCBI Taxonomy" id="1742688"/>
    <lineage>
        <taxon>Bacteria</taxon>
        <taxon>Bacillati</taxon>
        <taxon>Actinomycetota</taxon>
        <taxon>Actinomycetes</taxon>
        <taxon>Micromonosporales</taxon>
        <taxon>Micromonosporaceae</taxon>
        <taxon>Hamadaea</taxon>
    </lineage>
</organism>
<feature type="transmembrane region" description="Helical" evidence="1">
    <location>
        <begin position="42"/>
        <end position="59"/>
    </location>
</feature>